<sequence>MQRLDGASDTLSIPDLRQHLTAGLDGLDELVISSFAALLPRGRVVGSHRKALAAAASASLWVKPSEVSCRASPDWEKEL</sequence>
<organism evidence="1 2">
    <name type="scientific">Modestobacter versicolor</name>
    <dbReference type="NCBI Taxonomy" id="429133"/>
    <lineage>
        <taxon>Bacteria</taxon>
        <taxon>Bacillati</taxon>
        <taxon>Actinomycetota</taxon>
        <taxon>Actinomycetes</taxon>
        <taxon>Geodermatophilales</taxon>
        <taxon>Geodermatophilaceae</taxon>
        <taxon>Modestobacter</taxon>
    </lineage>
</organism>
<reference evidence="1 2" key="1">
    <citation type="submission" date="2020-08" db="EMBL/GenBank/DDBJ databases">
        <title>Sequencing the genomes of 1000 actinobacteria strains.</title>
        <authorList>
            <person name="Klenk H.-P."/>
        </authorList>
    </citation>
    <scope>NUCLEOTIDE SEQUENCE [LARGE SCALE GENOMIC DNA]</scope>
    <source>
        <strain evidence="1 2">DSM 16678</strain>
    </source>
</reference>
<accession>A0A839Y614</accession>
<dbReference type="EMBL" id="JACIBU010000001">
    <property type="protein sequence ID" value="MBB3676221.1"/>
    <property type="molecule type" value="Genomic_DNA"/>
</dbReference>
<dbReference type="AlphaFoldDB" id="A0A839Y614"/>
<dbReference type="RefSeq" id="WP_181428685.1">
    <property type="nucleotide sequence ID" value="NZ_JACIBU010000001.1"/>
</dbReference>
<dbReference type="Proteomes" id="UP000580718">
    <property type="component" value="Unassembled WGS sequence"/>
</dbReference>
<gene>
    <name evidence="1" type="ORF">FHX36_001956</name>
</gene>
<evidence type="ECO:0000313" key="2">
    <source>
        <dbReference type="Proteomes" id="UP000580718"/>
    </source>
</evidence>
<name>A0A839Y614_9ACTN</name>
<comment type="caution">
    <text evidence="1">The sequence shown here is derived from an EMBL/GenBank/DDBJ whole genome shotgun (WGS) entry which is preliminary data.</text>
</comment>
<proteinExistence type="predicted"/>
<protein>
    <submittedName>
        <fullName evidence="1">Uncharacterized protein</fullName>
    </submittedName>
</protein>
<evidence type="ECO:0000313" key="1">
    <source>
        <dbReference type="EMBL" id="MBB3676221.1"/>
    </source>
</evidence>